<evidence type="ECO:0000256" key="5">
    <source>
        <dbReference type="ARBA" id="ARBA00023080"/>
    </source>
</evidence>
<gene>
    <name evidence="7" type="ORF">FCL54_02735</name>
</gene>
<comment type="cofactor">
    <cofactor evidence="1 6">
        <name>a divalent metal cation</name>
        <dbReference type="ChEBI" id="CHEBI:60240"/>
    </cofactor>
</comment>
<evidence type="ECO:0000256" key="4">
    <source>
        <dbReference type="ARBA" id="ARBA00022801"/>
    </source>
</evidence>
<dbReference type="PANTHER" id="PTHR43213:SF5">
    <property type="entry name" value="BIFUNCTIONAL DTTP_UTP PYROPHOSPHATASE_METHYLTRANSFERASE PROTEIN-RELATED"/>
    <property type="match status" value="1"/>
</dbReference>
<evidence type="ECO:0000256" key="6">
    <source>
        <dbReference type="HAMAP-Rule" id="MF_00528"/>
    </source>
</evidence>
<dbReference type="PIRSF" id="PIRSF006305">
    <property type="entry name" value="Maf"/>
    <property type="match status" value="1"/>
</dbReference>
<keyword evidence="4 6" id="KW-0378">Hydrolase</keyword>
<dbReference type="RefSeq" id="WP_138122892.1">
    <property type="nucleotide sequence ID" value="NZ_SWLG01000001.1"/>
</dbReference>
<dbReference type="EC" id="3.6.1.9" evidence="6"/>
<evidence type="ECO:0000313" key="7">
    <source>
        <dbReference type="EMBL" id="TLS39241.1"/>
    </source>
</evidence>
<dbReference type="Pfam" id="PF02545">
    <property type="entry name" value="Maf"/>
    <property type="match status" value="1"/>
</dbReference>
<comment type="catalytic activity">
    <reaction evidence="6">
        <text>dTTP + H2O = dTMP + diphosphate + H(+)</text>
        <dbReference type="Rhea" id="RHEA:28534"/>
        <dbReference type="ChEBI" id="CHEBI:15377"/>
        <dbReference type="ChEBI" id="CHEBI:15378"/>
        <dbReference type="ChEBI" id="CHEBI:33019"/>
        <dbReference type="ChEBI" id="CHEBI:37568"/>
        <dbReference type="ChEBI" id="CHEBI:63528"/>
        <dbReference type="EC" id="3.6.1.9"/>
    </reaction>
</comment>
<evidence type="ECO:0000256" key="2">
    <source>
        <dbReference type="ARBA" id="ARBA00004496"/>
    </source>
</evidence>
<dbReference type="AlphaFoldDB" id="A0A5R9F870"/>
<dbReference type="InterPro" id="IPR029001">
    <property type="entry name" value="ITPase-like_fam"/>
</dbReference>
<dbReference type="Gene3D" id="3.90.950.10">
    <property type="match status" value="1"/>
</dbReference>
<comment type="subcellular location">
    <subcellularLocation>
        <location evidence="2 6">Cytoplasm</location>
    </subcellularLocation>
</comment>
<proteinExistence type="inferred from homology"/>
<feature type="site" description="Important for substrate specificity" evidence="6">
    <location>
        <position position="70"/>
    </location>
</feature>
<dbReference type="Proteomes" id="UP000308230">
    <property type="component" value="Unassembled WGS sequence"/>
</dbReference>
<dbReference type="GO" id="GO:0036218">
    <property type="term" value="F:dTTP diphosphatase activity"/>
    <property type="evidence" value="ECO:0007669"/>
    <property type="project" value="RHEA"/>
</dbReference>
<name>A0A5R9F870_9BACL</name>
<dbReference type="CDD" id="cd00555">
    <property type="entry name" value="Maf"/>
    <property type="match status" value="1"/>
</dbReference>
<keyword evidence="3 6" id="KW-0963">Cytoplasm</keyword>
<comment type="caution">
    <text evidence="6">Lacks conserved residue(s) required for the propagation of feature annotation.</text>
</comment>
<comment type="similarity">
    <text evidence="6">Belongs to the Maf family. YhdE subfamily.</text>
</comment>
<dbReference type="FunFam" id="3.90.950.10:FF:000005">
    <property type="entry name" value="7-methyl-GTP pyrophosphatase"/>
    <property type="match status" value="1"/>
</dbReference>
<organism evidence="7 8">
    <name type="scientific">Exobacillus caeni</name>
    <dbReference type="NCBI Taxonomy" id="2574798"/>
    <lineage>
        <taxon>Bacteria</taxon>
        <taxon>Bacillati</taxon>
        <taxon>Bacillota</taxon>
        <taxon>Bacilli</taxon>
        <taxon>Bacillales</taxon>
        <taxon>Guptibacillaceae</taxon>
        <taxon>Exobacillus</taxon>
    </lineage>
</organism>
<dbReference type="GO" id="GO:0005737">
    <property type="term" value="C:cytoplasm"/>
    <property type="evidence" value="ECO:0007669"/>
    <property type="project" value="UniProtKB-SubCell"/>
</dbReference>
<protein>
    <recommendedName>
        <fullName evidence="6">dTTP/UTP pyrophosphatase</fullName>
        <shortName evidence="6">dTTPase/UTPase</shortName>
        <ecNumber evidence="6">3.6.1.9</ecNumber>
    </recommendedName>
    <alternativeName>
        <fullName evidence="6">Nucleoside triphosphate pyrophosphatase</fullName>
    </alternativeName>
    <alternativeName>
        <fullName evidence="6">Nucleotide pyrophosphatase</fullName>
        <shortName evidence="6">Nucleotide PPase</shortName>
    </alternativeName>
</protein>
<dbReference type="GO" id="GO:0009117">
    <property type="term" value="P:nucleotide metabolic process"/>
    <property type="evidence" value="ECO:0007669"/>
    <property type="project" value="UniProtKB-KW"/>
</dbReference>
<keyword evidence="5 6" id="KW-0546">Nucleotide metabolism</keyword>
<sequence length="204" mass="22652">MKRLILASGSPRRKELLNQIHLSFDISVSNYEEIISESDTPQQVVEKLALGKAQNVFVNNKQNVVIGADTVVTFNNQILGKPNDKEEARQMITMLSGQKHVVYSGVAIISSDQQVVFHQGTEVEFWELTDEEIEAYISSEEPYDKAGGYGIQGAGAAFVKGIRGDYYTVVGLPLSLTVRELTAFEIYPENQKSFSSQSDEVNLE</sequence>
<feature type="active site" description="Proton acceptor" evidence="6">
    <location>
        <position position="69"/>
    </location>
</feature>
<feature type="site" description="Important for substrate specificity" evidence="6">
    <location>
        <position position="152"/>
    </location>
</feature>
<dbReference type="SUPFAM" id="SSF52972">
    <property type="entry name" value="ITPase-like"/>
    <property type="match status" value="1"/>
</dbReference>
<dbReference type="NCBIfam" id="TIGR00172">
    <property type="entry name" value="maf"/>
    <property type="match status" value="1"/>
</dbReference>
<accession>A0A5R9F870</accession>
<dbReference type="InterPro" id="IPR003697">
    <property type="entry name" value="Maf-like"/>
</dbReference>
<dbReference type="PANTHER" id="PTHR43213">
    <property type="entry name" value="BIFUNCTIONAL DTTP/UTP PYROPHOSPHATASE/METHYLTRANSFERASE PROTEIN-RELATED"/>
    <property type="match status" value="1"/>
</dbReference>
<dbReference type="GO" id="GO:0036221">
    <property type="term" value="F:UTP diphosphatase activity"/>
    <property type="evidence" value="ECO:0007669"/>
    <property type="project" value="RHEA"/>
</dbReference>
<dbReference type="OrthoDB" id="9807767at2"/>
<comment type="caution">
    <text evidence="7">The sequence shown here is derived from an EMBL/GenBank/DDBJ whole genome shotgun (WGS) entry which is preliminary data.</text>
</comment>
<dbReference type="HAMAP" id="MF_00528">
    <property type="entry name" value="Maf"/>
    <property type="match status" value="1"/>
</dbReference>
<comment type="function">
    <text evidence="6">Nucleoside triphosphate pyrophosphatase that hydrolyzes dTTP and UTP. May have a dual role in cell division arrest and in preventing the incorporation of modified nucleotides into cellular nucleic acids.</text>
</comment>
<evidence type="ECO:0000256" key="1">
    <source>
        <dbReference type="ARBA" id="ARBA00001968"/>
    </source>
</evidence>
<dbReference type="EMBL" id="SWLG01000001">
    <property type="protein sequence ID" value="TLS39241.1"/>
    <property type="molecule type" value="Genomic_DNA"/>
</dbReference>
<reference evidence="7 8" key="1">
    <citation type="submission" date="2019-04" db="EMBL/GenBank/DDBJ databases">
        <title>Bacillus caeni sp. nov., a bacterium isolated from mangrove sediment.</title>
        <authorList>
            <person name="Huang H."/>
            <person name="Mo K."/>
            <person name="Hu Y."/>
        </authorList>
    </citation>
    <scope>NUCLEOTIDE SEQUENCE [LARGE SCALE GENOMIC DNA]</scope>
    <source>
        <strain evidence="7 8">HB172195</strain>
    </source>
</reference>
<keyword evidence="8" id="KW-1185">Reference proteome</keyword>
<evidence type="ECO:0000256" key="3">
    <source>
        <dbReference type="ARBA" id="ARBA00022490"/>
    </source>
</evidence>
<comment type="catalytic activity">
    <reaction evidence="6">
        <text>UTP + H2O = UMP + diphosphate + H(+)</text>
        <dbReference type="Rhea" id="RHEA:29395"/>
        <dbReference type="ChEBI" id="CHEBI:15377"/>
        <dbReference type="ChEBI" id="CHEBI:15378"/>
        <dbReference type="ChEBI" id="CHEBI:33019"/>
        <dbReference type="ChEBI" id="CHEBI:46398"/>
        <dbReference type="ChEBI" id="CHEBI:57865"/>
        <dbReference type="EC" id="3.6.1.9"/>
    </reaction>
</comment>
<feature type="site" description="Important for substrate specificity" evidence="6">
    <location>
        <position position="12"/>
    </location>
</feature>
<evidence type="ECO:0000313" key="8">
    <source>
        <dbReference type="Proteomes" id="UP000308230"/>
    </source>
</evidence>